<gene>
    <name evidence="1" type="ORF">PHMEG_00037083</name>
</gene>
<organism evidence="1 2">
    <name type="scientific">Phytophthora megakarya</name>
    <dbReference type="NCBI Taxonomy" id="4795"/>
    <lineage>
        <taxon>Eukaryota</taxon>
        <taxon>Sar</taxon>
        <taxon>Stramenopiles</taxon>
        <taxon>Oomycota</taxon>
        <taxon>Peronosporomycetes</taxon>
        <taxon>Peronosporales</taxon>
        <taxon>Peronosporaceae</taxon>
        <taxon>Phytophthora</taxon>
    </lineage>
</organism>
<evidence type="ECO:0000313" key="1">
    <source>
        <dbReference type="EMBL" id="OWY93505.1"/>
    </source>
</evidence>
<dbReference type="AlphaFoldDB" id="A0A225UKE5"/>
<reference evidence="2" key="1">
    <citation type="submission" date="2017-03" db="EMBL/GenBank/DDBJ databases">
        <title>Phytopthora megakarya and P. palmivora, two closely related causual agents of cacao black pod achieved similar genome size and gene model numbers by different mechanisms.</title>
        <authorList>
            <person name="Ali S."/>
            <person name="Shao J."/>
            <person name="Larry D.J."/>
            <person name="Kronmiller B."/>
            <person name="Shen D."/>
            <person name="Strem M.D."/>
            <person name="Melnick R.L."/>
            <person name="Guiltinan M.J."/>
            <person name="Tyler B.M."/>
            <person name="Meinhardt L.W."/>
            <person name="Bailey B.A."/>
        </authorList>
    </citation>
    <scope>NUCLEOTIDE SEQUENCE [LARGE SCALE GENOMIC DNA]</scope>
    <source>
        <strain evidence="2">zdho120</strain>
    </source>
</reference>
<dbReference type="Proteomes" id="UP000198211">
    <property type="component" value="Unassembled WGS sequence"/>
</dbReference>
<proteinExistence type="predicted"/>
<dbReference type="OrthoDB" id="124333at2759"/>
<dbReference type="EMBL" id="NBNE01015966">
    <property type="protein sequence ID" value="OWY93505.1"/>
    <property type="molecule type" value="Genomic_DNA"/>
</dbReference>
<comment type="caution">
    <text evidence="1">The sequence shown here is derived from an EMBL/GenBank/DDBJ whole genome shotgun (WGS) entry which is preliminary data.</text>
</comment>
<keyword evidence="2" id="KW-1185">Reference proteome</keyword>
<accession>A0A225UKE5</accession>
<sequence>MRARCRGSGEDYNLVTQDVKETIDLNLLESFCSLKFRKDVADVTEEQLVAEFKALLGKVKNNDTLT</sequence>
<protein>
    <submittedName>
        <fullName evidence="1">Uncharacterized protein</fullName>
    </submittedName>
</protein>
<name>A0A225UKE5_9STRA</name>
<evidence type="ECO:0000313" key="2">
    <source>
        <dbReference type="Proteomes" id="UP000198211"/>
    </source>
</evidence>